<dbReference type="EMBL" id="KV744885">
    <property type="protein sequence ID" value="OCK82538.1"/>
    <property type="molecule type" value="Genomic_DNA"/>
</dbReference>
<organism evidence="1 2">
    <name type="scientific">Lepidopterella palustris CBS 459.81</name>
    <dbReference type="NCBI Taxonomy" id="1314670"/>
    <lineage>
        <taxon>Eukaryota</taxon>
        <taxon>Fungi</taxon>
        <taxon>Dikarya</taxon>
        <taxon>Ascomycota</taxon>
        <taxon>Pezizomycotina</taxon>
        <taxon>Dothideomycetes</taxon>
        <taxon>Pleosporomycetidae</taxon>
        <taxon>Mytilinidiales</taxon>
        <taxon>Argynnaceae</taxon>
        <taxon>Lepidopterella</taxon>
    </lineage>
</organism>
<evidence type="ECO:0000313" key="1">
    <source>
        <dbReference type="EMBL" id="OCK82538.1"/>
    </source>
</evidence>
<proteinExistence type="predicted"/>
<dbReference type="Proteomes" id="UP000250266">
    <property type="component" value="Unassembled WGS sequence"/>
</dbReference>
<gene>
    <name evidence="1" type="ORF">K432DRAFT_380355</name>
</gene>
<reference evidence="1 2" key="1">
    <citation type="journal article" date="2016" name="Nat. Commun.">
        <title>Ectomycorrhizal ecology is imprinted in the genome of the dominant symbiotic fungus Cenococcum geophilum.</title>
        <authorList>
            <consortium name="DOE Joint Genome Institute"/>
            <person name="Peter M."/>
            <person name="Kohler A."/>
            <person name="Ohm R.A."/>
            <person name="Kuo A."/>
            <person name="Krutzmann J."/>
            <person name="Morin E."/>
            <person name="Arend M."/>
            <person name="Barry K.W."/>
            <person name="Binder M."/>
            <person name="Choi C."/>
            <person name="Clum A."/>
            <person name="Copeland A."/>
            <person name="Grisel N."/>
            <person name="Haridas S."/>
            <person name="Kipfer T."/>
            <person name="LaButti K."/>
            <person name="Lindquist E."/>
            <person name="Lipzen A."/>
            <person name="Maire R."/>
            <person name="Meier B."/>
            <person name="Mihaltcheva S."/>
            <person name="Molinier V."/>
            <person name="Murat C."/>
            <person name="Poggeler S."/>
            <person name="Quandt C.A."/>
            <person name="Sperisen C."/>
            <person name="Tritt A."/>
            <person name="Tisserant E."/>
            <person name="Crous P.W."/>
            <person name="Henrissat B."/>
            <person name="Nehls U."/>
            <person name="Egli S."/>
            <person name="Spatafora J.W."/>
            <person name="Grigoriev I.V."/>
            <person name="Martin F.M."/>
        </authorList>
    </citation>
    <scope>NUCLEOTIDE SEQUENCE [LARGE SCALE GENOMIC DNA]</scope>
    <source>
        <strain evidence="1 2">CBS 459.81</strain>
    </source>
</reference>
<name>A0A8E2EET6_9PEZI</name>
<keyword evidence="2" id="KW-1185">Reference proteome</keyword>
<dbReference type="AlphaFoldDB" id="A0A8E2EET6"/>
<protein>
    <submittedName>
        <fullName evidence="1">Uncharacterized protein</fullName>
    </submittedName>
</protein>
<evidence type="ECO:0000313" key="2">
    <source>
        <dbReference type="Proteomes" id="UP000250266"/>
    </source>
</evidence>
<accession>A0A8E2EET6</accession>
<sequence length="93" mass="10427">MLGIPERCVAITREYRRRPLNPRCEHWGSSLTPEREDRVPPLAQSRLNLPPTALPLASALPPPQLQMTLLLQALFAGPEQEPLCSHLQMALIL</sequence>